<organism evidence="3">
    <name type="scientific">Ignisphaera aggregans</name>
    <dbReference type="NCBI Taxonomy" id="334771"/>
    <lineage>
        <taxon>Archaea</taxon>
        <taxon>Thermoproteota</taxon>
        <taxon>Thermoprotei</taxon>
        <taxon>Desulfurococcales</taxon>
        <taxon>Desulfurococcaceae</taxon>
        <taxon>Ignisphaera</taxon>
    </lineage>
</organism>
<accession>A0A7C4NQM1</accession>
<dbReference type="Pfam" id="PF01208">
    <property type="entry name" value="URO-D"/>
    <property type="match status" value="1"/>
</dbReference>
<gene>
    <name evidence="3" type="ORF">ENU08_07695</name>
    <name evidence="2" type="ORF">ENU41_07980</name>
</gene>
<evidence type="ECO:0000313" key="3">
    <source>
        <dbReference type="EMBL" id="HGQ65110.1"/>
    </source>
</evidence>
<dbReference type="InterPro" id="IPR052024">
    <property type="entry name" value="Methanogen_methyltrans"/>
</dbReference>
<dbReference type="Gene3D" id="3.20.20.210">
    <property type="match status" value="1"/>
</dbReference>
<dbReference type="GO" id="GO:0004853">
    <property type="term" value="F:uroporphyrinogen decarboxylase activity"/>
    <property type="evidence" value="ECO:0007669"/>
    <property type="project" value="InterPro"/>
</dbReference>
<dbReference type="PANTHER" id="PTHR47099:SF1">
    <property type="entry name" value="METHYLCOBAMIDE:COM METHYLTRANSFERASE MTBA"/>
    <property type="match status" value="1"/>
</dbReference>
<dbReference type="AlphaFoldDB" id="A0A7C4NQM1"/>
<reference evidence="3" key="1">
    <citation type="journal article" date="2020" name="mSystems">
        <title>Genome- and Community-Level Interaction Insights into Carbon Utilization and Element Cycling Functions of Hydrothermarchaeota in Hydrothermal Sediment.</title>
        <authorList>
            <person name="Zhou Z."/>
            <person name="Liu Y."/>
            <person name="Xu W."/>
            <person name="Pan J."/>
            <person name="Luo Z.H."/>
            <person name="Li M."/>
        </authorList>
    </citation>
    <scope>NUCLEOTIDE SEQUENCE [LARGE SCALE GENOMIC DNA]</scope>
    <source>
        <strain evidence="3">SpSt-637</strain>
        <strain evidence="2">SpSt-667</strain>
    </source>
</reference>
<proteinExistence type="predicted"/>
<dbReference type="GO" id="GO:0006779">
    <property type="term" value="P:porphyrin-containing compound biosynthetic process"/>
    <property type="evidence" value="ECO:0007669"/>
    <property type="project" value="InterPro"/>
</dbReference>
<name>A0A7C4NQM1_9CREN</name>
<evidence type="ECO:0000313" key="2">
    <source>
        <dbReference type="EMBL" id="HGQ36591.1"/>
    </source>
</evidence>
<evidence type="ECO:0000259" key="1">
    <source>
        <dbReference type="Pfam" id="PF01208"/>
    </source>
</evidence>
<dbReference type="PANTHER" id="PTHR47099">
    <property type="entry name" value="METHYLCOBAMIDE:COM METHYLTRANSFERASE MTBA"/>
    <property type="match status" value="1"/>
</dbReference>
<sequence length="373" mass="43838">MVFMDPINLASINIKEFRIMYKDSFLKAVKFDYPKFIPCRISLPEAMFYIHREKLIDVIKRYPHAFPDYEPSSIRVSETPLELFEDRYVKDVFGTVWRYKVRGLGPQPSSYPLDDLNKVKDWVLPDPEEGYPIGYADPKPMIYWEELFNRFDKLKEQGRLVVFSLHHFLFQKLMDVIPLNKLIYSIYKGDERLLLALEKIAEYQYGLLKVAKRYRGIDVVTFLEDLGSQNSPLIKPEHLRKYFLPYYRKFSKEVKGMGAIAYFHSDGMIVPLIDVILEAEVDVLNIQDVVNNVDNIATKLKGRVCVDLDIDRQKLIPYGTKEEIHNYIRNVIEKLSTERGGLIIHIEVYPPTPIENIEYLAQACYRYCLKREL</sequence>
<dbReference type="InterPro" id="IPR038071">
    <property type="entry name" value="UROD/MetE-like_sf"/>
</dbReference>
<dbReference type="EMBL" id="DTBD01000070">
    <property type="protein sequence ID" value="HGQ65110.1"/>
    <property type="molecule type" value="Genomic_DNA"/>
</dbReference>
<dbReference type="InterPro" id="IPR000257">
    <property type="entry name" value="Uroporphyrinogen_deCOase"/>
</dbReference>
<dbReference type="EMBL" id="DTCK01000042">
    <property type="protein sequence ID" value="HGQ36591.1"/>
    <property type="molecule type" value="Genomic_DNA"/>
</dbReference>
<feature type="domain" description="Uroporphyrinogen decarboxylase (URO-D)" evidence="1">
    <location>
        <begin position="186"/>
        <end position="367"/>
    </location>
</feature>
<protein>
    <recommendedName>
        <fullName evidence="1">Uroporphyrinogen decarboxylase (URO-D) domain-containing protein</fullName>
    </recommendedName>
</protein>
<dbReference type="SUPFAM" id="SSF51726">
    <property type="entry name" value="UROD/MetE-like"/>
    <property type="match status" value="1"/>
</dbReference>
<comment type="caution">
    <text evidence="3">The sequence shown here is derived from an EMBL/GenBank/DDBJ whole genome shotgun (WGS) entry which is preliminary data.</text>
</comment>